<evidence type="ECO:0000256" key="1">
    <source>
        <dbReference type="ARBA" id="ARBA00022679"/>
    </source>
</evidence>
<dbReference type="Pfam" id="PF13432">
    <property type="entry name" value="TPR_16"/>
    <property type="match status" value="1"/>
</dbReference>
<dbReference type="PANTHER" id="PTHR12788">
    <property type="entry name" value="PROTEIN-TYROSINE SULFOTRANSFERASE 2"/>
    <property type="match status" value="1"/>
</dbReference>
<organism evidence="4 5">
    <name type="scientific">Salinisphaera orenii YIM 95161</name>
    <dbReference type="NCBI Taxonomy" id="1051139"/>
    <lineage>
        <taxon>Bacteria</taxon>
        <taxon>Pseudomonadati</taxon>
        <taxon>Pseudomonadota</taxon>
        <taxon>Gammaproteobacteria</taxon>
        <taxon>Salinisphaerales</taxon>
        <taxon>Salinisphaeraceae</taxon>
        <taxon>Salinisphaera</taxon>
    </lineage>
</organism>
<proteinExistence type="predicted"/>
<dbReference type="GO" id="GO:0008476">
    <property type="term" value="F:protein-tyrosine sulfotransferase activity"/>
    <property type="evidence" value="ECO:0007669"/>
    <property type="project" value="InterPro"/>
</dbReference>
<dbReference type="SUPFAM" id="SSF48452">
    <property type="entry name" value="TPR-like"/>
    <property type="match status" value="1"/>
</dbReference>
<dbReference type="InterPro" id="IPR041656">
    <property type="entry name" value="TPR_5"/>
</dbReference>
<evidence type="ECO:0000256" key="2">
    <source>
        <dbReference type="PROSITE-ProRule" id="PRU00339"/>
    </source>
</evidence>
<evidence type="ECO:0000313" key="5">
    <source>
        <dbReference type="Proteomes" id="UP000285123"/>
    </source>
</evidence>
<gene>
    <name evidence="4" type="ORF">SAHL_11495</name>
</gene>
<dbReference type="InterPro" id="IPR026634">
    <property type="entry name" value="TPST-like"/>
</dbReference>
<dbReference type="InterPro" id="IPR011990">
    <property type="entry name" value="TPR-like_helical_dom_sf"/>
</dbReference>
<evidence type="ECO:0000259" key="3">
    <source>
        <dbReference type="Pfam" id="PF12688"/>
    </source>
</evidence>
<keyword evidence="2" id="KW-0802">TPR repeat</keyword>
<dbReference type="OrthoDB" id="9766687at2"/>
<dbReference type="RefSeq" id="WP_148045558.1">
    <property type="nucleotide sequence ID" value="NZ_AYKF01000092.1"/>
</dbReference>
<dbReference type="Pfam" id="PF13469">
    <property type="entry name" value="Sulfotransfer_3"/>
    <property type="match status" value="1"/>
</dbReference>
<dbReference type="AlphaFoldDB" id="A0A423PPF8"/>
<feature type="non-terminal residue" evidence="4">
    <location>
        <position position="1"/>
    </location>
</feature>
<dbReference type="Pfam" id="PF12688">
    <property type="entry name" value="TPR_5"/>
    <property type="match status" value="1"/>
</dbReference>
<dbReference type="SUPFAM" id="SSF52540">
    <property type="entry name" value="P-loop containing nucleoside triphosphate hydrolases"/>
    <property type="match status" value="1"/>
</dbReference>
<reference evidence="4 5" key="1">
    <citation type="submission" date="2013-10" db="EMBL/GenBank/DDBJ databases">
        <title>Salinisphaera halophila YIM 95161 Genome Sequencing.</title>
        <authorList>
            <person name="Lai Q."/>
            <person name="Li C."/>
            <person name="Shao Z."/>
        </authorList>
    </citation>
    <scope>NUCLEOTIDE SEQUENCE [LARGE SCALE GENOMIC DNA]</scope>
    <source>
        <strain evidence="4 5">YIM 95161</strain>
    </source>
</reference>
<dbReference type="Pfam" id="PF13176">
    <property type="entry name" value="TPR_7"/>
    <property type="match status" value="1"/>
</dbReference>
<evidence type="ECO:0000313" key="4">
    <source>
        <dbReference type="EMBL" id="ROO27485.1"/>
    </source>
</evidence>
<dbReference type="Gene3D" id="1.25.40.10">
    <property type="entry name" value="Tetratricopeptide repeat domain"/>
    <property type="match status" value="2"/>
</dbReference>
<sequence length="589" mass="65224">GAPATAENDPLAEGMALHRAGRLEAAERCYRRLRRRDAGYGEALRLRAVLAHQQRRPEDAIALLRRAAEQQPRNPVVHHTLAELLRAVGRDAEAVPAYRRARALDPQRHATGIDLADTLAAVGESDEALAVYRAVAEAVPGHDDAHERIAMLCHERGEPGVARAELERWRAAAGPAAATRRRLAAAYAAIGAYAEAAAIHRAQIAAAPEDAAACAALGGVLQSQGEFEESRRWLERALDIEPGLGWVYAALVADRGYRMPAEREAALAARVEAEDTEPTARMHMRFALGQLHDRRREHAQAFDHFRAGNRLHAAAAPFDPATFSDRVDRIIATCSPTFFAERAHLGDPSERPVFIVGMPRSGTSLVEQIIASHPQAHGAGELDDIRRMVRELPARLGTRRRYPECLAGLDAAGAGALAERYLGALDARAPAAARVTDKMPFNMLWLGLIALLFPNARVIYCRRDALDNCLSCYFQIFSRGLRFAYDLTHLGHVYREHERLMAHWRQALPLTLHTVDYETLVAEGEAGIRRLIDCAGLPWDDRCLDFHRSEREVRTASVWQVRQPVYGSSVARWRAYAPWLGTLREALAR</sequence>
<dbReference type="Gene3D" id="3.40.50.300">
    <property type="entry name" value="P-loop containing nucleotide triphosphate hydrolases"/>
    <property type="match status" value="1"/>
</dbReference>
<feature type="domain" description="Tetratrico peptide repeat group 5" evidence="3">
    <location>
        <begin position="87"/>
        <end position="144"/>
    </location>
</feature>
<dbReference type="PROSITE" id="PS50005">
    <property type="entry name" value="TPR"/>
    <property type="match status" value="2"/>
</dbReference>
<keyword evidence="1 4" id="KW-0808">Transferase</keyword>
<dbReference type="SMART" id="SM00028">
    <property type="entry name" value="TPR"/>
    <property type="match status" value="4"/>
</dbReference>
<name>A0A423PPF8_9GAMM</name>
<dbReference type="InterPro" id="IPR027417">
    <property type="entry name" value="P-loop_NTPase"/>
</dbReference>
<feature type="repeat" description="TPR" evidence="2">
    <location>
        <begin position="75"/>
        <end position="108"/>
    </location>
</feature>
<comment type="caution">
    <text evidence="4">The sequence shown here is derived from an EMBL/GenBank/DDBJ whole genome shotgun (WGS) entry which is preliminary data.</text>
</comment>
<accession>A0A423PPF8</accession>
<protein>
    <submittedName>
        <fullName evidence="4">Sulfotransferase</fullName>
    </submittedName>
</protein>
<dbReference type="Proteomes" id="UP000285123">
    <property type="component" value="Unassembled WGS sequence"/>
</dbReference>
<dbReference type="InterPro" id="IPR019734">
    <property type="entry name" value="TPR_rpt"/>
</dbReference>
<feature type="repeat" description="TPR" evidence="2">
    <location>
        <begin position="211"/>
        <end position="244"/>
    </location>
</feature>
<dbReference type="EMBL" id="AYKF01000092">
    <property type="protein sequence ID" value="ROO27485.1"/>
    <property type="molecule type" value="Genomic_DNA"/>
</dbReference>
<dbReference type="PANTHER" id="PTHR12788:SF10">
    <property type="entry name" value="PROTEIN-TYROSINE SULFOTRANSFERASE"/>
    <property type="match status" value="1"/>
</dbReference>